<dbReference type="PANTHER" id="PTHR34978">
    <property type="entry name" value="POSSIBLE SENSOR-TRANSDUCER PROTEIN BLAR"/>
    <property type="match status" value="1"/>
</dbReference>
<keyword evidence="1" id="KW-1133">Transmembrane helix</keyword>
<evidence type="ECO:0000313" key="4">
    <source>
        <dbReference type="Proteomes" id="UP000033115"/>
    </source>
</evidence>
<keyword evidence="4" id="KW-1185">Reference proteome</keyword>
<dbReference type="KEGG" id="csq:CSCA_2546"/>
<dbReference type="HOGENOM" id="CLU_503180_0_0_9"/>
<accession>A0A0E3GR43</accession>
<evidence type="ECO:0000256" key="1">
    <source>
        <dbReference type="SAM" id="Phobius"/>
    </source>
</evidence>
<reference evidence="3 4" key="1">
    <citation type="journal article" date="2015" name="J. Biotechnol.">
        <title>Complete genome sequence of a malodorant-producing acetogen, Clostridium scatologenes ATCC 25775(T).</title>
        <authorList>
            <person name="Zhu Z."/>
            <person name="Guo T."/>
            <person name="Zheng H."/>
            <person name="Song T."/>
            <person name="Ouyang P."/>
            <person name="Xie J."/>
        </authorList>
    </citation>
    <scope>NUCLEOTIDE SEQUENCE [LARGE SCALE GENOMIC DNA]</scope>
    <source>
        <strain evidence="3 4">ATCC 25775</strain>
    </source>
</reference>
<dbReference type="InterPro" id="IPR052173">
    <property type="entry name" value="Beta-lactam_resp_regulator"/>
</dbReference>
<dbReference type="EMBL" id="CP009933">
    <property type="protein sequence ID" value="AKA69671.1"/>
    <property type="molecule type" value="Genomic_DNA"/>
</dbReference>
<keyword evidence="1" id="KW-0472">Membrane</keyword>
<feature type="domain" description="Peptidase M56" evidence="2">
    <location>
        <begin position="8"/>
        <end position="304"/>
    </location>
</feature>
<dbReference type="Proteomes" id="UP000033115">
    <property type="component" value="Chromosome"/>
</dbReference>
<proteinExistence type="predicted"/>
<dbReference type="CDD" id="cd07341">
    <property type="entry name" value="M56_BlaR1_MecR1_like"/>
    <property type="match status" value="1"/>
</dbReference>
<protein>
    <recommendedName>
        <fullName evidence="2">Peptidase M56 domain-containing protein</fullName>
    </recommendedName>
</protein>
<feature type="transmembrane region" description="Helical" evidence="1">
    <location>
        <begin position="310"/>
        <end position="330"/>
    </location>
</feature>
<dbReference type="Pfam" id="PF05569">
    <property type="entry name" value="Peptidase_M56"/>
    <property type="match status" value="1"/>
</dbReference>
<gene>
    <name evidence="3" type="ORF">CSCA_2546</name>
</gene>
<feature type="transmembrane region" description="Helical" evidence="1">
    <location>
        <begin position="6"/>
        <end position="25"/>
    </location>
</feature>
<dbReference type="RefSeq" id="WP_029161724.1">
    <property type="nucleotide sequence ID" value="NZ_CP009933.1"/>
</dbReference>
<feature type="transmembrane region" description="Helical" evidence="1">
    <location>
        <begin position="110"/>
        <end position="130"/>
    </location>
</feature>
<dbReference type="PANTHER" id="PTHR34978:SF3">
    <property type="entry name" value="SLR0241 PROTEIN"/>
    <property type="match status" value="1"/>
</dbReference>
<keyword evidence="1" id="KW-0812">Transmembrane</keyword>
<evidence type="ECO:0000259" key="2">
    <source>
        <dbReference type="Pfam" id="PF05569"/>
    </source>
</evidence>
<dbReference type="InterPro" id="IPR008756">
    <property type="entry name" value="Peptidase_M56"/>
</dbReference>
<evidence type="ECO:0000313" key="3">
    <source>
        <dbReference type="EMBL" id="AKA69671.1"/>
    </source>
</evidence>
<dbReference type="AlphaFoldDB" id="A0A0E3GR43"/>
<sequence>MLNLMETIFFMSINGSILVILILLTKIILKDKLNVKFHYFIWFLLIIKLTIPYELQSNLSIFNISNTLIEKQRIINTPLKTICKNDINYKDIDNGESIKNSNNKFNYKSILLFIWIFGILCSITFTLHGTKKIKIIKKLSDTNYISNFNEVLNNCMKTMNIKKNFTLMYTDYAISPCLEGIIHPIILVSRKTAESISSQELKYIIMHELCHFKRLDIVINWIIIILNTIYWFNPIIRYGFYKMKQDCEISCDSDVLKYLNDAENIHYGNTIIKILEINTNYNTLVGTTSMIKDKSEIKKRITMILKYKKVSLKSIILGILAITIIGSVGLTKAYNLKTEDNLNSIPVNEVNSAAAFDKNLWNTTFELWDGKDFYKISTNKKSYSINVTSDTKFGTVNIKIYNDKKVLFEKCNPKNETINIPEEDTENVKIETTGKLTKGSYTIRVDNGQKIKPIVMKDA</sequence>
<name>A0A0E3GR43_CLOSL</name>
<dbReference type="STRING" id="1548.CSCA_2546"/>
<organism evidence="3 4">
    <name type="scientific">Clostridium scatologenes</name>
    <dbReference type="NCBI Taxonomy" id="1548"/>
    <lineage>
        <taxon>Bacteria</taxon>
        <taxon>Bacillati</taxon>
        <taxon>Bacillota</taxon>
        <taxon>Clostridia</taxon>
        <taxon>Eubacteriales</taxon>
        <taxon>Clostridiaceae</taxon>
        <taxon>Clostridium</taxon>
    </lineage>
</organism>